<evidence type="ECO:0000313" key="1">
    <source>
        <dbReference type="EMBL" id="KAH8077404.1"/>
    </source>
</evidence>
<gene>
    <name evidence="1" type="ORF">BXZ70DRAFT_703436</name>
</gene>
<dbReference type="AlphaFoldDB" id="A0A8K0XK17"/>
<evidence type="ECO:0000313" key="2">
    <source>
        <dbReference type="Proteomes" id="UP000813824"/>
    </source>
</evidence>
<accession>A0A8K0XK17</accession>
<dbReference type="Proteomes" id="UP000813824">
    <property type="component" value="Unassembled WGS sequence"/>
</dbReference>
<comment type="caution">
    <text evidence="1">The sequence shown here is derived from an EMBL/GenBank/DDBJ whole genome shotgun (WGS) entry which is preliminary data.</text>
</comment>
<keyword evidence="2" id="KW-1185">Reference proteome</keyword>
<name>A0A8K0XK17_9AGAR</name>
<dbReference type="EMBL" id="JAEVFJ010000064">
    <property type="protein sequence ID" value="KAH8077404.1"/>
    <property type="molecule type" value="Genomic_DNA"/>
</dbReference>
<reference evidence="1" key="1">
    <citation type="journal article" date="2021" name="New Phytol.">
        <title>Evolutionary innovations through gain and loss of genes in the ectomycorrhizal Boletales.</title>
        <authorList>
            <person name="Wu G."/>
            <person name="Miyauchi S."/>
            <person name="Morin E."/>
            <person name="Kuo A."/>
            <person name="Drula E."/>
            <person name="Varga T."/>
            <person name="Kohler A."/>
            <person name="Feng B."/>
            <person name="Cao Y."/>
            <person name="Lipzen A."/>
            <person name="Daum C."/>
            <person name="Hundley H."/>
            <person name="Pangilinan J."/>
            <person name="Johnson J."/>
            <person name="Barry K."/>
            <person name="LaButti K."/>
            <person name="Ng V."/>
            <person name="Ahrendt S."/>
            <person name="Min B."/>
            <person name="Choi I.G."/>
            <person name="Park H."/>
            <person name="Plett J.M."/>
            <person name="Magnuson J."/>
            <person name="Spatafora J.W."/>
            <person name="Nagy L.G."/>
            <person name="Henrissat B."/>
            <person name="Grigoriev I.V."/>
            <person name="Yang Z.L."/>
            <person name="Xu J."/>
            <person name="Martin F.M."/>
        </authorList>
    </citation>
    <scope>NUCLEOTIDE SEQUENCE</scope>
    <source>
        <strain evidence="1">KKN 215</strain>
    </source>
</reference>
<protein>
    <submittedName>
        <fullName evidence="1">Uncharacterized protein</fullName>
    </submittedName>
</protein>
<sequence>MPPGLSTILPAHCPICCDTVQNRVEIDGFEDGPPGGMDVAQRLEALRRRRMAWATMQFTTREVISQRDQGHLVVYSGRSIILHGETQLCIKQFPSAYRGGSPREWRVDILDTMLDLAVDWSQDLLVIFEKRECTPEDPPYFRLLAASTGQGHPTALQPQLPIPALRSFDMEGEIRNGVIVAGEYVGIQVEEGTERLLVYNWKSSVLVLDTEGYVAFGYTFLAEHYLLLVHPDEEGSTLRISVIDLRKQLDTPEVNLFDLHMACQLLLPEFTSGAPYQVNTQQLGVQSRRSNIPFVAKNHLVKIELLYNEEEAALLIPESTILRYLQSVDSSERIVSWEEWSRYGCRLFNTLDLDFSPNTNGMSAIVSDGFPAPTITLYDFSPIGVRKYLHDVKAGTAAPGMTYSKSSEYIQYIDPGDESRLLTTLPARCVEIPPEHLPHPIYGNNPLDIILSDDMITLFYRLDDGSQEYHVLTF</sequence>
<dbReference type="OrthoDB" id="3174109at2759"/>
<proteinExistence type="predicted"/>
<organism evidence="1 2">
    <name type="scientific">Cristinia sonorae</name>
    <dbReference type="NCBI Taxonomy" id="1940300"/>
    <lineage>
        <taxon>Eukaryota</taxon>
        <taxon>Fungi</taxon>
        <taxon>Dikarya</taxon>
        <taxon>Basidiomycota</taxon>
        <taxon>Agaricomycotina</taxon>
        <taxon>Agaricomycetes</taxon>
        <taxon>Agaricomycetidae</taxon>
        <taxon>Agaricales</taxon>
        <taxon>Pleurotineae</taxon>
        <taxon>Stephanosporaceae</taxon>
        <taxon>Cristinia</taxon>
    </lineage>
</organism>